<keyword evidence="12" id="KW-0007">Acetylation</keyword>
<comment type="similarity">
    <text evidence="2">Belongs to the Clp1 family. NOL9/GRC3 subfamily.</text>
</comment>
<evidence type="ECO:0000313" key="25">
    <source>
        <dbReference type="Proteomes" id="UP000694542"/>
    </source>
</evidence>
<keyword evidence="4" id="KW-1017">Isopeptide bond</keyword>
<dbReference type="InterPro" id="IPR032319">
    <property type="entry name" value="CLP1_P"/>
</dbReference>
<feature type="domain" description="NOL9 N-terminal" evidence="22">
    <location>
        <begin position="306"/>
        <end position="420"/>
    </location>
</feature>
<dbReference type="AlphaFoldDB" id="A0A8C0YVK9"/>
<evidence type="ECO:0000256" key="9">
    <source>
        <dbReference type="ARBA" id="ARBA00022840"/>
    </source>
</evidence>
<evidence type="ECO:0000256" key="8">
    <source>
        <dbReference type="ARBA" id="ARBA00022777"/>
    </source>
</evidence>
<evidence type="ECO:0000313" key="24">
    <source>
        <dbReference type="Ensembl" id="ENSCAFP00040018184.1"/>
    </source>
</evidence>
<reference evidence="24" key="1">
    <citation type="submission" date="2018-10" db="EMBL/GenBank/DDBJ databases">
        <title>De novo assembly of a Great Dane genome.</title>
        <authorList>
            <person name="Kidd J.M."/>
            <person name="Pendleton A.L."/>
            <person name="Shen F."/>
            <person name="Emery S."/>
        </authorList>
    </citation>
    <scope>NUCLEOTIDE SEQUENCE [LARGE SCALE GENOMIC DNA]</scope>
    <source>
        <strain evidence="24">Great Dane</strain>
    </source>
</reference>
<dbReference type="EC" id="2.7.1.78" evidence="3"/>
<feature type="compositionally biased region" description="Low complexity" evidence="20">
    <location>
        <begin position="81"/>
        <end position="93"/>
    </location>
</feature>
<comment type="catalytic activity">
    <reaction evidence="15">
        <text>a 5'-end dephospho-2'-deoxyribonucleoside-DNA + ATP = a 5'-end 5'-phospho-2'-deoxyribonucleoside-DNA + ADP + H(+)</text>
        <dbReference type="Rhea" id="RHEA:15669"/>
        <dbReference type="Rhea" id="RHEA-COMP:13180"/>
        <dbReference type="Rhea" id="RHEA-COMP:13184"/>
        <dbReference type="ChEBI" id="CHEBI:15378"/>
        <dbReference type="ChEBI" id="CHEBI:30616"/>
        <dbReference type="ChEBI" id="CHEBI:136412"/>
        <dbReference type="ChEBI" id="CHEBI:136416"/>
        <dbReference type="ChEBI" id="CHEBI:456216"/>
        <dbReference type="EC" id="2.7.1.78"/>
    </reaction>
</comment>
<dbReference type="GO" id="GO:0005524">
    <property type="term" value="F:ATP binding"/>
    <property type="evidence" value="ECO:0007669"/>
    <property type="project" value="UniProtKB-KW"/>
</dbReference>
<dbReference type="Pfam" id="PF16575">
    <property type="entry name" value="CLP1_P"/>
    <property type="match status" value="1"/>
</dbReference>
<evidence type="ECO:0000256" key="4">
    <source>
        <dbReference type="ARBA" id="ARBA00022499"/>
    </source>
</evidence>
<evidence type="ECO:0000256" key="14">
    <source>
        <dbReference type="ARBA" id="ARBA00044641"/>
    </source>
</evidence>
<evidence type="ECO:0000259" key="21">
    <source>
        <dbReference type="Pfam" id="PF16575"/>
    </source>
</evidence>
<evidence type="ECO:0000256" key="11">
    <source>
        <dbReference type="ARBA" id="ARBA00022884"/>
    </source>
</evidence>
<keyword evidence="9" id="KW-0067">ATP-binding</keyword>
<evidence type="ECO:0000256" key="10">
    <source>
        <dbReference type="ARBA" id="ARBA00022843"/>
    </source>
</evidence>
<name>A0A8C0YVK9_CANLF</name>
<keyword evidence="13" id="KW-0539">Nucleus</keyword>
<organism evidence="24 25">
    <name type="scientific">Canis lupus familiaris</name>
    <name type="common">Dog</name>
    <name type="synonym">Canis familiaris</name>
    <dbReference type="NCBI Taxonomy" id="9615"/>
    <lineage>
        <taxon>Eukaryota</taxon>
        <taxon>Metazoa</taxon>
        <taxon>Chordata</taxon>
        <taxon>Craniata</taxon>
        <taxon>Vertebrata</taxon>
        <taxon>Euteleostomi</taxon>
        <taxon>Mammalia</taxon>
        <taxon>Eutheria</taxon>
        <taxon>Laurasiatheria</taxon>
        <taxon>Carnivora</taxon>
        <taxon>Caniformia</taxon>
        <taxon>Canidae</taxon>
        <taxon>Canis</taxon>
    </lineage>
</organism>
<feature type="region of interest" description="Disordered" evidence="20">
    <location>
        <begin position="55"/>
        <end position="130"/>
    </location>
</feature>
<dbReference type="InterPro" id="IPR027417">
    <property type="entry name" value="P-loop_NTPase"/>
</dbReference>
<dbReference type="Gene3D" id="3.40.50.300">
    <property type="entry name" value="P-loop containing nucleotide triphosphate hydrolases"/>
    <property type="match status" value="1"/>
</dbReference>
<evidence type="ECO:0000256" key="3">
    <source>
        <dbReference type="ARBA" id="ARBA00012157"/>
    </source>
</evidence>
<dbReference type="PANTHER" id="PTHR12755">
    <property type="entry name" value="CLEAVAGE/POLYADENYLATION FACTOR IA SUBUNIT CLP1P"/>
    <property type="match status" value="1"/>
</dbReference>
<accession>A0A8C0YVK9</accession>
<comment type="subunit">
    <text evidence="17">Interacts with PELP1, WDR18 and SENP3. Interacts with LAS1L to form an ITS2 pre-rRNA endonuclease-kinase complex.</text>
</comment>
<evidence type="ECO:0000256" key="6">
    <source>
        <dbReference type="ARBA" id="ARBA00022679"/>
    </source>
</evidence>
<evidence type="ECO:0000256" key="19">
    <source>
        <dbReference type="ARBA" id="ARBA00082319"/>
    </source>
</evidence>
<keyword evidence="7" id="KW-0547">Nucleotide-binding</keyword>
<dbReference type="GO" id="GO:0006364">
    <property type="term" value="P:rRNA processing"/>
    <property type="evidence" value="ECO:0007669"/>
    <property type="project" value="UniProtKB-KW"/>
</dbReference>
<dbReference type="PANTHER" id="PTHR12755:SF3">
    <property type="entry name" value="POLYNUCLEOTIDE 5'-HYDROXYL-KINASE NOL9"/>
    <property type="match status" value="1"/>
</dbReference>
<evidence type="ECO:0000256" key="5">
    <source>
        <dbReference type="ARBA" id="ARBA00022552"/>
    </source>
</evidence>
<evidence type="ECO:0000256" key="17">
    <source>
        <dbReference type="ARBA" id="ARBA00065329"/>
    </source>
</evidence>
<feature type="region of interest" description="Disordered" evidence="20">
    <location>
        <begin position="265"/>
        <end position="289"/>
    </location>
</feature>
<evidence type="ECO:0000256" key="18">
    <source>
        <dbReference type="ARBA" id="ARBA00071212"/>
    </source>
</evidence>
<dbReference type="InterPro" id="IPR057570">
    <property type="entry name" value="NOL9_C"/>
</dbReference>
<dbReference type="FunFam" id="3.40.50.300:FF:001243">
    <property type="entry name" value="Nucleolar protein 9"/>
    <property type="match status" value="1"/>
</dbReference>
<keyword evidence="11" id="KW-0694">RNA-binding</keyword>
<keyword evidence="5" id="KW-0698">rRNA processing</keyword>
<keyword evidence="6" id="KW-0808">Transferase</keyword>
<evidence type="ECO:0000256" key="2">
    <source>
        <dbReference type="ARBA" id="ARBA00011003"/>
    </source>
</evidence>
<comment type="subcellular location">
    <subcellularLocation>
        <location evidence="1">Nucleus</location>
        <location evidence="1">Nucleolus</location>
    </subcellularLocation>
</comment>
<evidence type="ECO:0000259" key="22">
    <source>
        <dbReference type="Pfam" id="PF24419"/>
    </source>
</evidence>
<evidence type="ECO:0000259" key="23">
    <source>
        <dbReference type="Pfam" id="PF25467"/>
    </source>
</evidence>
<feature type="domain" description="NOL9 C-terminal" evidence="23">
    <location>
        <begin position="718"/>
        <end position="819"/>
    </location>
</feature>
<keyword evidence="8" id="KW-0418">Kinase</keyword>
<dbReference type="Proteomes" id="UP000694542">
    <property type="component" value="Chromosome 5"/>
</dbReference>
<dbReference type="Pfam" id="PF25467">
    <property type="entry name" value="NOL9_C"/>
    <property type="match status" value="1"/>
</dbReference>
<feature type="compositionally biased region" description="Low complexity" evidence="20">
    <location>
        <begin position="117"/>
        <end position="127"/>
    </location>
</feature>
<sequence>MQIDRFCLNCQSWVFFCKKKKFQVDFRRGGPGLTVGYLARVGFLHNVNGALEGPAGRVWPRPLPLKPPGRREPPRGRRRPGALPGRPAEGARGSQAPSCSRPTAAERSDWISRDSRAAGAGASMADSQVLPKRGPFRSTWLRARKARTPLVLSRRPRRRLGTLRWCGRRRLRRRLLQAEAAGADWRESGCPVPRAVARRPKPEAPRPAPAAPPAASGPATLPIPPVRPAGPGRALLLLPLEQFRGCLRARTLRCSVGTLPKVYGNGRTGAEPGSPAAGRALLPPGREESENQECEKLGWPWALVQGFTFSGICRVTCLYGQVQVFGFTISQGQPAQEVFSAYTHSRLAINAVHYSMPEKSKKEMKREARTLLRSHLSRDDRCWLMKNFSPLCSIVMLEQLKTSTVNFLVSHPGLSYVFVQESPTFQINSEHLALRSVGIKREKKKNGLRLTESVLSALEELVTVSCEEVDGCPVILVCGSQDVGKSTFNRYLINQLLNSISCIDYLECDLGQTEFTPPGCISLLNITEPILGPPFTHQRTPQKMVYYGKPSCKNNYENYIEIIKYVFSSYKRESPLIVNTMGWVSDKGLLLLIDLIRLLSPSHVVQFSSGRSKYMPNLTPDYVDDMDGLYTKSKSRVRNRGFQLAEFTENLEFADEEKESPVVFTGHKLICVQSDFTFRKTPRNRESHNKVLRDLAVLGYLGQLQPPVPRPLCPLHGLTPYQVPFNAVALRIIHADVAPTHILYAVNASWVGLCKILDDVRGYANGPILLAQTPICDCLGFGICRGIDMEKRLYHILTPVPPEELRNVNCLLVGAISIPHCVFKSQRGLEGTIPYITTDYNFKLPGASEKIGARETEETCEEKVHPKPKLYRRIN</sequence>
<dbReference type="GO" id="GO:0051734">
    <property type="term" value="F:ATP-dependent polynucleotide 5'-hydroxyl-kinase activity"/>
    <property type="evidence" value="ECO:0007669"/>
    <property type="project" value="UniProtKB-EC"/>
</dbReference>
<dbReference type="GO" id="GO:0005730">
    <property type="term" value="C:nucleolus"/>
    <property type="evidence" value="ECO:0007669"/>
    <property type="project" value="UniProtKB-SubCell"/>
</dbReference>
<dbReference type="InterPro" id="IPR057573">
    <property type="entry name" value="NOL9_N"/>
</dbReference>
<keyword evidence="10" id="KW-0832">Ubl conjugation</keyword>
<evidence type="ECO:0000256" key="12">
    <source>
        <dbReference type="ARBA" id="ARBA00022990"/>
    </source>
</evidence>
<dbReference type="GO" id="GO:0003723">
    <property type="term" value="F:RNA binding"/>
    <property type="evidence" value="ECO:0007669"/>
    <property type="project" value="UniProtKB-KW"/>
</dbReference>
<feature type="domain" description="Clp1 P-loop" evidence="21">
    <location>
        <begin position="479"/>
        <end position="612"/>
    </location>
</feature>
<comment type="function">
    <text evidence="16">Polynucleotide kinase that can phosphorylate the 5'-hydroxyl groups of single-stranded and double-stranded RNA and DNA substrates. Involved in rRNA processing and its kinase activity is required for the processing of the 32S precursor into 5.8S and 28S rRNAs, more specifically for the generation of the major 5.8S(S) form. Required for the efficient pre-rRNA processing of internal transcribed spacer 2 (ITS2). Associates with LAS1L to form an ITS2 pre-rRNA endonuclease-kinase complex and is responsible for the transport of this complex into the nucleolus.</text>
</comment>
<protein>
    <recommendedName>
        <fullName evidence="18">Polynucleotide 5'-hydroxyl-kinase NOL9</fullName>
        <ecNumber evidence="3">2.7.1.78</ecNumber>
    </recommendedName>
    <alternativeName>
        <fullName evidence="19">Nucleolar protein 9</fullName>
    </alternativeName>
</protein>
<evidence type="ECO:0000256" key="7">
    <source>
        <dbReference type="ARBA" id="ARBA00022741"/>
    </source>
</evidence>
<evidence type="ECO:0000256" key="16">
    <source>
        <dbReference type="ARBA" id="ARBA00055967"/>
    </source>
</evidence>
<feature type="compositionally biased region" description="Basic and acidic residues" evidence="20">
    <location>
        <begin position="104"/>
        <end position="116"/>
    </location>
</feature>
<evidence type="ECO:0000256" key="13">
    <source>
        <dbReference type="ARBA" id="ARBA00023242"/>
    </source>
</evidence>
<feature type="region of interest" description="Disordered" evidence="20">
    <location>
        <begin position="196"/>
        <end position="226"/>
    </location>
</feature>
<evidence type="ECO:0000256" key="15">
    <source>
        <dbReference type="ARBA" id="ARBA00044673"/>
    </source>
</evidence>
<dbReference type="Pfam" id="PF24419">
    <property type="entry name" value="Cupin_NOL9"/>
    <property type="match status" value="1"/>
</dbReference>
<reference evidence="24" key="2">
    <citation type="submission" date="2025-08" db="UniProtKB">
        <authorList>
            <consortium name="Ensembl"/>
        </authorList>
    </citation>
    <scope>IDENTIFICATION</scope>
</reference>
<evidence type="ECO:0000256" key="20">
    <source>
        <dbReference type="SAM" id="MobiDB-lite"/>
    </source>
</evidence>
<dbReference type="InterPro" id="IPR045116">
    <property type="entry name" value="Clp1/Grc3"/>
</dbReference>
<dbReference type="Ensembl" id="ENSCAFT00040020947.1">
    <property type="protein sequence ID" value="ENSCAFP00040018184.1"/>
    <property type="gene ID" value="ENSCAFG00040011349.1"/>
</dbReference>
<evidence type="ECO:0000256" key="1">
    <source>
        <dbReference type="ARBA" id="ARBA00004604"/>
    </source>
</evidence>
<proteinExistence type="inferred from homology"/>
<comment type="catalytic activity">
    <reaction evidence="14">
        <text>a 5'-end dephospho-ribonucleoside-RNA + ATP = a 5'-end 5'-phospho-ribonucleoside-RNA + ADP + H(+)</text>
        <dbReference type="Rhea" id="RHEA:54580"/>
        <dbReference type="Rhea" id="RHEA-COMP:13936"/>
        <dbReference type="Rhea" id="RHEA-COMP:15179"/>
        <dbReference type="ChEBI" id="CHEBI:15378"/>
        <dbReference type="ChEBI" id="CHEBI:30616"/>
        <dbReference type="ChEBI" id="CHEBI:138282"/>
        <dbReference type="ChEBI" id="CHEBI:138284"/>
        <dbReference type="ChEBI" id="CHEBI:456216"/>
        <dbReference type="EC" id="2.7.1.78"/>
    </reaction>
</comment>